<dbReference type="OrthoDB" id="6100900at2759"/>
<sequence length="427" mass="49299">MPCRGSKYVNSEFNDILDQLREIINKYSPKYQFVLCGDWNCDISSRSQNIKLSERQAALKNFLQETNLTFNETDVTFIHPNETDVTFIHPNETDVTFIHPNETDVTFIHPNETDVTFIHPNGQEVSTIDYIFRSNEIDPDLNLTKRLDMLPSNTSDHHPIHTTIQCHFESKIKKVEKNPYPSKVNWSKIDLENLPSIYNILDEPPSKLKWKNLIRKAIDTYWVDHVVTMSVYYKSISYISTANYNTGHLHNALASIQTSAKYIQRLPIKLRLLTGTYILQCNRAAFNQIDIDLTCLLCEEDSETLYHFIHSCPALASARNHHMLELSHILNNSELCVKCRSLEKLDISTQLILDASALLCKCQCKCGCDCIIFHLVEYISRKLCFNCILDVKTLLLAPLPTNKKKTVTTQQQPGHEYLKSKLFCFRF</sequence>
<name>A0A8S3QGS1_MYTED</name>
<organism evidence="1 2">
    <name type="scientific">Mytilus edulis</name>
    <name type="common">Blue mussel</name>
    <dbReference type="NCBI Taxonomy" id="6550"/>
    <lineage>
        <taxon>Eukaryota</taxon>
        <taxon>Metazoa</taxon>
        <taxon>Spiralia</taxon>
        <taxon>Lophotrochozoa</taxon>
        <taxon>Mollusca</taxon>
        <taxon>Bivalvia</taxon>
        <taxon>Autobranchia</taxon>
        <taxon>Pteriomorphia</taxon>
        <taxon>Mytilida</taxon>
        <taxon>Mytiloidea</taxon>
        <taxon>Mytilidae</taxon>
        <taxon>Mytilinae</taxon>
        <taxon>Mytilus</taxon>
    </lineage>
</organism>
<dbReference type="Gene3D" id="3.60.10.10">
    <property type="entry name" value="Endonuclease/exonuclease/phosphatase"/>
    <property type="match status" value="2"/>
</dbReference>
<dbReference type="SUPFAM" id="SSF56219">
    <property type="entry name" value="DNase I-like"/>
    <property type="match status" value="1"/>
</dbReference>
<protein>
    <recommendedName>
        <fullName evidence="3">Endonuclease/exonuclease/phosphatase domain-containing protein</fullName>
    </recommendedName>
</protein>
<dbReference type="Proteomes" id="UP000683360">
    <property type="component" value="Unassembled WGS sequence"/>
</dbReference>
<reference evidence="1" key="1">
    <citation type="submission" date="2021-03" db="EMBL/GenBank/DDBJ databases">
        <authorList>
            <person name="Bekaert M."/>
        </authorList>
    </citation>
    <scope>NUCLEOTIDE SEQUENCE</scope>
</reference>
<dbReference type="AlphaFoldDB" id="A0A8S3QGS1"/>
<dbReference type="EMBL" id="CAJPWZ010000467">
    <property type="protein sequence ID" value="CAG2193856.1"/>
    <property type="molecule type" value="Genomic_DNA"/>
</dbReference>
<evidence type="ECO:0008006" key="3">
    <source>
        <dbReference type="Google" id="ProtNLM"/>
    </source>
</evidence>
<comment type="caution">
    <text evidence="1">The sequence shown here is derived from an EMBL/GenBank/DDBJ whole genome shotgun (WGS) entry which is preliminary data.</text>
</comment>
<evidence type="ECO:0000313" key="2">
    <source>
        <dbReference type="Proteomes" id="UP000683360"/>
    </source>
</evidence>
<accession>A0A8S3QGS1</accession>
<proteinExistence type="predicted"/>
<dbReference type="InterPro" id="IPR036691">
    <property type="entry name" value="Endo/exonu/phosph_ase_sf"/>
</dbReference>
<gene>
    <name evidence="1" type="ORF">MEDL_9028</name>
</gene>
<keyword evidence="2" id="KW-1185">Reference proteome</keyword>
<evidence type="ECO:0000313" key="1">
    <source>
        <dbReference type="EMBL" id="CAG2193856.1"/>
    </source>
</evidence>